<dbReference type="FunFam" id="3.20.20.80:FF:000020">
    <property type="entry name" value="Beta-glucosidase 12"/>
    <property type="match status" value="1"/>
</dbReference>
<dbReference type="Proteomes" id="UP000295252">
    <property type="component" value="Chromosome VII"/>
</dbReference>
<dbReference type="SUPFAM" id="SSF51445">
    <property type="entry name" value="(Trans)glycosidases"/>
    <property type="match status" value="1"/>
</dbReference>
<proteinExistence type="inferred from homology"/>
<organism evidence="6 7">
    <name type="scientific">Coffea canephora</name>
    <name type="common">Robusta coffee</name>
    <dbReference type="NCBI Taxonomy" id="49390"/>
    <lineage>
        <taxon>Eukaryota</taxon>
        <taxon>Viridiplantae</taxon>
        <taxon>Streptophyta</taxon>
        <taxon>Embryophyta</taxon>
        <taxon>Tracheophyta</taxon>
        <taxon>Spermatophyta</taxon>
        <taxon>Magnoliopsida</taxon>
        <taxon>eudicotyledons</taxon>
        <taxon>Gunneridae</taxon>
        <taxon>Pentapetalae</taxon>
        <taxon>asterids</taxon>
        <taxon>lamiids</taxon>
        <taxon>Gentianales</taxon>
        <taxon>Rubiaceae</taxon>
        <taxon>Ixoroideae</taxon>
        <taxon>Gardenieae complex</taxon>
        <taxon>Bertiereae - Coffeeae clade</taxon>
        <taxon>Coffeeae</taxon>
        <taxon>Coffea</taxon>
    </lineage>
</organism>
<evidence type="ECO:0000256" key="1">
    <source>
        <dbReference type="ARBA" id="ARBA00010838"/>
    </source>
</evidence>
<keyword evidence="5" id="KW-0732">Signal</keyword>
<dbReference type="InterPro" id="IPR033132">
    <property type="entry name" value="GH_1_N_CS"/>
</dbReference>
<dbReference type="GO" id="GO:0008422">
    <property type="term" value="F:beta-glucosidase activity"/>
    <property type="evidence" value="ECO:0007669"/>
    <property type="project" value="TreeGrafter"/>
</dbReference>
<dbReference type="GO" id="GO:0009821">
    <property type="term" value="P:alkaloid biosynthetic process"/>
    <property type="evidence" value="ECO:0007669"/>
    <property type="project" value="UniProtKB-ARBA"/>
</dbReference>
<dbReference type="OMA" id="VEQWITL"/>
<dbReference type="OrthoDB" id="65569at2759"/>
<dbReference type="STRING" id="49390.A0A068UCF2"/>
<dbReference type="InParanoid" id="A0A068UCF2"/>
<dbReference type="Pfam" id="PF00232">
    <property type="entry name" value="Glyco_hydro_1"/>
    <property type="match status" value="1"/>
</dbReference>
<keyword evidence="2" id="KW-0378">Hydrolase</keyword>
<name>A0A068UCF2_COFCA</name>
<dbReference type="Gene3D" id="3.20.20.80">
    <property type="entry name" value="Glycosidases"/>
    <property type="match status" value="1"/>
</dbReference>
<accession>A0A068UCF2</accession>
<reference evidence="7" key="1">
    <citation type="journal article" date="2014" name="Science">
        <title>The coffee genome provides insight into the convergent evolution of caffeine biosynthesis.</title>
        <authorList>
            <person name="Denoeud F."/>
            <person name="Carretero-Paulet L."/>
            <person name="Dereeper A."/>
            <person name="Droc G."/>
            <person name="Guyot R."/>
            <person name="Pietrella M."/>
            <person name="Zheng C."/>
            <person name="Alberti A."/>
            <person name="Anthony F."/>
            <person name="Aprea G."/>
            <person name="Aury J.M."/>
            <person name="Bento P."/>
            <person name="Bernard M."/>
            <person name="Bocs S."/>
            <person name="Campa C."/>
            <person name="Cenci A."/>
            <person name="Combes M.C."/>
            <person name="Crouzillat D."/>
            <person name="Da Silva C."/>
            <person name="Daddiego L."/>
            <person name="De Bellis F."/>
            <person name="Dussert S."/>
            <person name="Garsmeur O."/>
            <person name="Gayraud T."/>
            <person name="Guignon V."/>
            <person name="Jahn K."/>
            <person name="Jamilloux V."/>
            <person name="Joet T."/>
            <person name="Labadie K."/>
            <person name="Lan T."/>
            <person name="Leclercq J."/>
            <person name="Lepelley M."/>
            <person name="Leroy T."/>
            <person name="Li L.T."/>
            <person name="Librado P."/>
            <person name="Lopez L."/>
            <person name="Munoz A."/>
            <person name="Noel B."/>
            <person name="Pallavicini A."/>
            <person name="Perrotta G."/>
            <person name="Poncet V."/>
            <person name="Pot D."/>
            <person name="Priyono X."/>
            <person name="Rigoreau M."/>
            <person name="Rouard M."/>
            <person name="Rozas J."/>
            <person name="Tranchant-Dubreuil C."/>
            <person name="VanBuren R."/>
            <person name="Zhang Q."/>
            <person name="Andrade A.C."/>
            <person name="Argout X."/>
            <person name="Bertrand B."/>
            <person name="de Kochko A."/>
            <person name="Graziosi G."/>
            <person name="Henry R.J."/>
            <person name="Jayarama X."/>
            <person name="Ming R."/>
            <person name="Nagai C."/>
            <person name="Rounsley S."/>
            <person name="Sankoff D."/>
            <person name="Giuliano G."/>
            <person name="Albert V.A."/>
            <person name="Wincker P."/>
            <person name="Lashermes P."/>
        </authorList>
    </citation>
    <scope>NUCLEOTIDE SEQUENCE [LARGE SCALE GENOMIC DNA]</scope>
    <source>
        <strain evidence="7">cv. DH200-94</strain>
    </source>
</reference>
<evidence type="ECO:0000256" key="3">
    <source>
        <dbReference type="ARBA" id="ARBA00023295"/>
    </source>
</evidence>
<dbReference type="Gramene" id="CDP05879">
    <property type="protein sequence ID" value="CDP05879"/>
    <property type="gene ID" value="GSCOC_T00021190001"/>
</dbReference>
<feature type="chain" id="PRO_5001657526" description="Beta-glucosidase 18-like" evidence="5">
    <location>
        <begin position="24"/>
        <end position="559"/>
    </location>
</feature>
<sequence>MKVSSALSSLVFLLLLLLTSVLDFVPNIIVEGGEENAEQAEDVKRSQFPDGFLFGVATSSYQVEGAVHEDGRSLSNWDVFAHTKGNIENGDNADIADDHYHRYLEDIEIMHSLGVDSYRFSVSWERILPRGKFGDVNPAGILFYNKIIDNLLLRGIEPFLTIHHHDLPQELMDRYGGWLSPLIQEDFVRLAEACFKHFGDRVRYWITINEPNLVSEFAYERGKYPPARCSPPFGNCSAGNSDVEPLIVMHNMLLAHAKAVKLYREQFQASRAKQGGTIGLVVSTHMYEPLTDDELDREAASRGLAFYVGWSFDPVVFGDYPPEMRRYHGSELPTFTSDERQLMRDSSDFLGLNHYATLYAKDCIHSSCTCFVQSCSPGGDRAIRGFVSTTGFRDGVAIGEPTGNPRFFVVPRGMEEAVDYIKERYHNKPMFITENGYSSPKGQQEQVDDLQHDIKRVAYHKSYLSALARAIRNGADVRGYFIWSLIDNFEWTDGYDIKFGLYAVDRVTMDRIPKSSAKWYRDFLHNISFNHQEPRIAIPFSSAADGFLPNIKNGTAEMA</sequence>
<gene>
    <name evidence="6" type="ORF">GSCOC_T00021190001</name>
</gene>
<dbReference type="PhylomeDB" id="A0A068UCF2"/>
<keyword evidence="7" id="KW-1185">Reference proteome</keyword>
<dbReference type="PROSITE" id="PS00653">
    <property type="entry name" value="GLYCOSYL_HYDROL_F1_2"/>
    <property type="match status" value="1"/>
</dbReference>
<evidence type="ECO:0000256" key="4">
    <source>
        <dbReference type="RuleBase" id="RU003690"/>
    </source>
</evidence>
<feature type="signal peptide" evidence="5">
    <location>
        <begin position="1"/>
        <end position="23"/>
    </location>
</feature>
<dbReference type="EMBL" id="HG739103">
    <property type="protein sequence ID" value="CDP05879.1"/>
    <property type="molecule type" value="Genomic_DNA"/>
</dbReference>
<dbReference type="PANTHER" id="PTHR10353">
    <property type="entry name" value="GLYCOSYL HYDROLASE"/>
    <property type="match status" value="1"/>
</dbReference>
<protein>
    <recommendedName>
        <fullName evidence="8">Beta-glucosidase 18-like</fullName>
    </recommendedName>
</protein>
<evidence type="ECO:0000313" key="6">
    <source>
        <dbReference type="EMBL" id="CDP05879.1"/>
    </source>
</evidence>
<dbReference type="PRINTS" id="PR00131">
    <property type="entry name" value="GLHYDRLASE1"/>
</dbReference>
<evidence type="ECO:0000313" key="7">
    <source>
        <dbReference type="Proteomes" id="UP000295252"/>
    </source>
</evidence>
<evidence type="ECO:0000256" key="5">
    <source>
        <dbReference type="SAM" id="SignalP"/>
    </source>
</evidence>
<dbReference type="InterPro" id="IPR001360">
    <property type="entry name" value="Glyco_hydro_1"/>
</dbReference>
<dbReference type="GO" id="GO:0005975">
    <property type="term" value="P:carbohydrate metabolic process"/>
    <property type="evidence" value="ECO:0007669"/>
    <property type="project" value="InterPro"/>
</dbReference>
<dbReference type="InterPro" id="IPR017853">
    <property type="entry name" value="GH"/>
</dbReference>
<evidence type="ECO:0008006" key="8">
    <source>
        <dbReference type="Google" id="ProtNLM"/>
    </source>
</evidence>
<dbReference type="PANTHER" id="PTHR10353:SF175">
    <property type="entry name" value="BETA-GLUCOSIDASE 18-LIKE ISOFORM X1"/>
    <property type="match status" value="1"/>
</dbReference>
<comment type="similarity">
    <text evidence="1 4">Belongs to the glycosyl hydrolase 1 family.</text>
</comment>
<dbReference type="AlphaFoldDB" id="A0A068UCF2"/>
<keyword evidence="3" id="KW-0326">Glycosidase</keyword>
<evidence type="ECO:0000256" key="2">
    <source>
        <dbReference type="ARBA" id="ARBA00022801"/>
    </source>
</evidence>